<sequence length="182" mass="19171">MLRFENPVIAAVRSGEELSDALLSPVDAVFLLKSEIGGLKGALTACERAGKQLFVHADMCDGLGKDRAGMAFLASLGAGGIISTRSSIIAAAKAAGLSTVQRFFIIDSVSVHTALESLQASLPDYVELMPGVLPKQIRLFRERAGNRRIIAGGLIGEKEEMLAALSAGADAVSVGKKELWYL</sequence>
<dbReference type="PIRSF" id="PIRSF016897">
    <property type="entry name" value="GlpP"/>
    <property type="match status" value="1"/>
</dbReference>
<accession>A0A9D1Z714</accession>
<evidence type="ECO:0000313" key="1">
    <source>
        <dbReference type="EMBL" id="HIY77632.1"/>
    </source>
</evidence>
<dbReference type="SUPFAM" id="SSF110391">
    <property type="entry name" value="GlpP-like"/>
    <property type="match status" value="1"/>
</dbReference>
<dbReference type="AlphaFoldDB" id="A0A9D1Z714"/>
<proteinExistence type="predicted"/>
<dbReference type="GO" id="GO:0006071">
    <property type="term" value="P:glycerol metabolic process"/>
    <property type="evidence" value="ECO:0007669"/>
    <property type="project" value="InterPro"/>
</dbReference>
<dbReference type="Proteomes" id="UP000824135">
    <property type="component" value="Unassembled WGS sequence"/>
</dbReference>
<gene>
    <name evidence="1" type="ORF">H9728_01170</name>
</gene>
<organism evidence="1 2">
    <name type="scientific">Candidatus Borkfalkia excrementavium</name>
    <dbReference type="NCBI Taxonomy" id="2838505"/>
    <lineage>
        <taxon>Bacteria</taxon>
        <taxon>Bacillati</taxon>
        <taxon>Bacillota</taxon>
        <taxon>Clostridia</taxon>
        <taxon>Christensenellales</taxon>
        <taxon>Christensenellaceae</taxon>
        <taxon>Candidatus Borkfalkia</taxon>
    </lineage>
</organism>
<dbReference type="PANTHER" id="PTHR35787:SF1">
    <property type="entry name" value="GLYCEROL UPTAKE OPERON ANTITERMINATOR REGULATORY PROTEIN"/>
    <property type="match status" value="1"/>
</dbReference>
<dbReference type="InterPro" id="IPR006699">
    <property type="entry name" value="GlpP"/>
</dbReference>
<dbReference type="GO" id="GO:0006355">
    <property type="term" value="P:regulation of DNA-templated transcription"/>
    <property type="evidence" value="ECO:0007669"/>
    <property type="project" value="InterPro"/>
</dbReference>
<name>A0A9D1Z714_9FIRM</name>
<dbReference type="Gene3D" id="3.20.20.70">
    <property type="entry name" value="Aldolase class I"/>
    <property type="match status" value="1"/>
</dbReference>
<dbReference type="InterPro" id="IPR013785">
    <property type="entry name" value="Aldolase_TIM"/>
</dbReference>
<comment type="caution">
    <text evidence="1">The sequence shown here is derived from an EMBL/GenBank/DDBJ whole genome shotgun (WGS) entry which is preliminary data.</text>
</comment>
<dbReference type="PANTHER" id="PTHR35787">
    <property type="entry name" value="GLYCEROL UPTAKE OPERON ANTITERMINATOR REGULATORY PROTEIN"/>
    <property type="match status" value="1"/>
</dbReference>
<evidence type="ECO:0000313" key="2">
    <source>
        <dbReference type="Proteomes" id="UP000824135"/>
    </source>
</evidence>
<dbReference type="Pfam" id="PF04309">
    <property type="entry name" value="G3P_antiterm"/>
    <property type="match status" value="1"/>
</dbReference>
<reference evidence="1" key="1">
    <citation type="journal article" date="2021" name="PeerJ">
        <title>Extensive microbial diversity within the chicken gut microbiome revealed by metagenomics and culture.</title>
        <authorList>
            <person name="Gilroy R."/>
            <person name="Ravi A."/>
            <person name="Getino M."/>
            <person name="Pursley I."/>
            <person name="Horton D.L."/>
            <person name="Alikhan N.F."/>
            <person name="Baker D."/>
            <person name="Gharbi K."/>
            <person name="Hall N."/>
            <person name="Watson M."/>
            <person name="Adriaenssens E.M."/>
            <person name="Foster-Nyarko E."/>
            <person name="Jarju S."/>
            <person name="Secka A."/>
            <person name="Antonio M."/>
            <person name="Oren A."/>
            <person name="Chaudhuri R.R."/>
            <person name="La Ragione R."/>
            <person name="Hildebrand F."/>
            <person name="Pallen M.J."/>
        </authorList>
    </citation>
    <scope>NUCLEOTIDE SEQUENCE</scope>
    <source>
        <strain evidence="1">CHK199-9574</strain>
    </source>
</reference>
<protein>
    <submittedName>
        <fullName evidence="1">Glycerol-3-phosphate responsive antiterminator</fullName>
    </submittedName>
</protein>
<reference evidence="1" key="2">
    <citation type="submission" date="2021-04" db="EMBL/GenBank/DDBJ databases">
        <authorList>
            <person name="Gilroy R."/>
        </authorList>
    </citation>
    <scope>NUCLEOTIDE SEQUENCE</scope>
    <source>
        <strain evidence="1">CHK199-9574</strain>
    </source>
</reference>
<dbReference type="EMBL" id="DXCO01000009">
    <property type="protein sequence ID" value="HIY77632.1"/>
    <property type="molecule type" value="Genomic_DNA"/>
</dbReference>